<dbReference type="EnsemblProtists" id="Phyra83715">
    <property type="protein sequence ID" value="Phyra83715"/>
    <property type="gene ID" value="Phyra83715"/>
</dbReference>
<feature type="transmembrane region" description="Helical" evidence="2">
    <location>
        <begin position="18"/>
        <end position="39"/>
    </location>
</feature>
<evidence type="ECO:0000313" key="3">
    <source>
        <dbReference type="EnsemblProtists" id="Phyra83715"/>
    </source>
</evidence>
<feature type="region of interest" description="Disordered" evidence="1">
    <location>
        <begin position="525"/>
        <end position="544"/>
    </location>
</feature>
<dbReference type="OMA" id="GCNNDAF"/>
<dbReference type="eggNOG" id="ENOG502RXB5">
    <property type="taxonomic scope" value="Eukaryota"/>
</dbReference>
<dbReference type="GO" id="GO:0005516">
    <property type="term" value="F:calmodulin binding"/>
    <property type="evidence" value="ECO:0000318"/>
    <property type="project" value="GO_Central"/>
</dbReference>
<accession>H3H0L6</accession>
<keyword evidence="2" id="KW-0472">Membrane</keyword>
<evidence type="ECO:0000313" key="4">
    <source>
        <dbReference type="Proteomes" id="UP000005238"/>
    </source>
</evidence>
<reference evidence="3" key="2">
    <citation type="submission" date="2015-06" db="UniProtKB">
        <authorList>
            <consortium name="EnsemblProtists"/>
        </authorList>
    </citation>
    <scope>IDENTIFICATION</scope>
    <source>
        <strain evidence="3">Pr102</strain>
    </source>
</reference>
<evidence type="ECO:0000256" key="1">
    <source>
        <dbReference type="SAM" id="MobiDB-lite"/>
    </source>
</evidence>
<dbReference type="VEuPathDB" id="FungiDB:KRP23_14202"/>
<proteinExistence type="predicted"/>
<keyword evidence="2" id="KW-1133">Transmembrane helix</keyword>
<evidence type="ECO:0000256" key="2">
    <source>
        <dbReference type="SAM" id="Phobius"/>
    </source>
</evidence>
<dbReference type="AlphaFoldDB" id="H3H0L6"/>
<dbReference type="Proteomes" id="UP000005238">
    <property type="component" value="Unassembled WGS sequence"/>
</dbReference>
<reference evidence="4" key="1">
    <citation type="journal article" date="2006" name="Science">
        <title>Phytophthora genome sequences uncover evolutionary origins and mechanisms of pathogenesis.</title>
        <authorList>
            <person name="Tyler B.M."/>
            <person name="Tripathy S."/>
            <person name="Zhang X."/>
            <person name="Dehal P."/>
            <person name="Jiang R.H."/>
            <person name="Aerts A."/>
            <person name="Arredondo F.D."/>
            <person name="Baxter L."/>
            <person name="Bensasson D."/>
            <person name="Beynon J.L."/>
            <person name="Chapman J."/>
            <person name="Damasceno C.M."/>
            <person name="Dorrance A.E."/>
            <person name="Dou D."/>
            <person name="Dickerman A.W."/>
            <person name="Dubchak I.L."/>
            <person name="Garbelotto M."/>
            <person name="Gijzen M."/>
            <person name="Gordon S.G."/>
            <person name="Govers F."/>
            <person name="Grunwald N.J."/>
            <person name="Huang W."/>
            <person name="Ivors K.L."/>
            <person name="Jones R.W."/>
            <person name="Kamoun S."/>
            <person name="Krampis K."/>
            <person name="Lamour K.H."/>
            <person name="Lee M.K."/>
            <person name="McDonald W.H."/>
            <person name="Medina M."/>
            <person name="Meijer H.J."/>
            <person name="Nordberg E.K."/>
            <person name="Maclean D.J."/>
            <person name="Ospina-Giraldo M.D."/>
            <person name="Morris P.F."/>
            <person name="Phuntumart V."/>
            <person name="Putnam N.H."/>
            <person name="Rash S."/>
            <person name="Rose J.K."/>
            <person name="Sakihama Y."/>
            <person name="Salamov A.A."/>
            <person name="Savidor A."/>
            <person name="Scheuring C.F."/>
            <person name="Smith B.M."/>
            <person name="Sobral B.W."/>
            <person name="Terry A."/>
            <person name="Torto-Alalibo T.A."/>
            <person name="Win J."/>
            <person name="Xu Z."/>
            <person name="Zhang H."/>
            <person name="Grigoriev I.V."/>
            <person name="Rokhsar D.S."/>
            <person name="Boore J.L."/>
        </authorList>
    </citation>
    <scope>NUCLEOTIDE SEQUENCE [LARGE SCALE GENOMIC DNA]</scope>
    <source>
        <strain evidence="4">Pr102</strain>
    </source>
</reference>
<dbReference type="GO" id="GO:0005886">
    <property type="term" value="C:plasma membrane"/>
    <property type="evidence" value="ECO:0000318"/>
    <property type="project" value="GO_Central"/>
</dbReference>
<name>H3H0L6_PHYRM</name>
<sequence>MTGVGYGETFPWTLGGKIVIAIGGIIGGMIIACLLRVVLIDALQMTPQEQTVLDVARFYRYVRQRKDSAAVLVQQAWKWHRVKSINNRHARNQKNRLYGATEAFRLLRFAQPPSLASNTYSNSPQSSSLSGASTTDVVAKRVESLRTNIATQSRMLRRGAPVALRRCFSSPRRAKGLNLTSYVSPLLLRLHPDTVQRQAPALAQQNEQALKQLNVFLELAAFGCNNDAFNARKQVLALSEGRHAMEEEPVRFPLLFHVPVDDLEYVDGFLEVKYTVEVPGRLVKRTLSNPGRSPSVRTDPEAALQAPFAREWQRTTKRILQDLFAVAQVPLVVEEGEQSKTTALAEWLAEGDTLADQADVHGIRASAQNKTKKKEHEEFDKLFHAMLTREKNIVQETTTGLEDGPTTQHAVLTSLLQSRPFLPKFRDPFMKKSAYHWIANFLLINFMELRLHSLVWNKVTLLVTADADVEEPQVSWDEEVPEQGMGILVPVGMDVDTLIDFIYGYVEDLELALEEKSAHAQAAVKKEHQRLRQEKKKRNGKQRRRGHFYQDEVNAIFGKK</sequence>
<keyword evidence="4" id="KW-1185">Reference proteome</keyword>
<organism evidence="3 4">
    <name type="scientific">Phytophthora ramorum</name>
    <name type="common">Sudden oak death agent</name>
    <dbReference type="NCBI Taxonomy" id="164328"/>
    <lineage>
        <taxon>Eukaryota</taxon>
        <taxon>Sar</taxon>
        <taxon>Stramenopiles</taxon>
        <taxon>Oomycota</taxon>
        <taxon>Peronosporomycetes</taxon>
        <taxon>Peronosporales</taxon>
        <taxon>Peronosporaceae</taxon>
        <taxon>Phytophthora</taxon>
    </lineage>
</organism>
<protein>
    <submittedName>
        <fullName evidence="3">Uncharacterized protein</fullName>
    </submittedName>
</protein>
<dbReference type="GO" id="GO:0016286">
    <property type="term" value="F:small conductance calcium-activated potassium channel activity"/>
    <property type="evidence" value="ECO:0000318"/>
    <property type="project" value="GO_Central"/>
</dbReference>
<dbReference type="InParanoid" id="H3H0L6"/>
<dbReference type="PANTHER" id="PTHR10153">
    <property type="entry name" value="SMALL CONDUCTANCE CALCIUM-ACTIVATED POTASSIUM CHANNEL"/>
    <property type="match status" value="1"/>
</dbReference>
<dbReference type="VEuPathDB" id="FungiDB:KRP23_14203"/>
<dbReference type="InterPro" id="IPR015449">
    <property type="entry name" value="K_chnl_Ca-activ_SK"/>
</dbReference>
<dbReference type="VEuPathDB" id="FungiDB:KRP22_14466"/>
<keyword evidence="2" id="KW-0812">Transmembrane</keyword>
<dbReference type="VEuPathDB" id="FungiDB:KRP22_14467"/>
<dbReference type="EMBL" id="DS566091">
    <property type="status" value="NOT_ANNOTATED_CDS"/>
    <property type="molecule type" value="Genomic_DNA"/>
</dbReference>
<dbReference type="GO" id="GO:0006811">
    <property type="term" value="P:monoatomic ion transport"/>
    <property type="evidence" value="ECO:0000318"/>
    <property type="project" value="GO_Central"/>
</dbReference>
<dbReference type="STRING" id="164328.H3H0L6"/>
<feature type="compositionally biased region" description="Basic residues" evidence="1">
    <location>
        <begin position="533"/>
        <end position="544"/>
    </location>
</feature>
<dbReference type="HOGENOM" id="CLU_024098_0_0_1"/>